<gene>
    <name evidence="1" type="ORF">ISU10_12830</name>
</gene>
<name>A0A930VL04_9ACTN</name>
<accession>A0A930VL04</accession>
<dbReference type="AlphaFoldDB" id="A0A930VL04"/>
<evidence type="ECO:0000313" key="2">
    <source>
        <dbReference type="Proteomes" id="UP000660668"/>
    </source>
</evidence>
<protein>
    <recommendedName>
        <fullName evidence="3">YCII-related domain-containing protein</fullName>
    </recommendedName>
</protein>
<dbReference type="EMBL" id="JADKPO010000015">
    <property type="protein sequence ID" value="MBF4768648.1"/>
    <property type="molecule type" value="Genomic_DNA"/>
</dbReference>
<comment type="caution">
    <text evidence="1">The sequence shown here is derived from an EMBL/GenBank/DDBJ whole genome shotgun (WGS) entry which is preliminary data.</text>
</comment>
<dbReference type="SUPFAM" id="SSF54909">
    <property type="entry name" value="Dimeric alpha+beta barrel"/>
    <property type="match status" value="1"/>
</dbReference>
<dbReference type="InterPro" id="IPR011008">
    <property type="entry name" value="Dimeric_a/b-barrel"/>
</dbReference>
<dbReference type="Proteomes" id="UP000660668">
    <property type="component" value="Unassembled WGS sequence"/>
</dbReference>
<keyword evidence="2" id="KW-1185">Reference proteome</keyword>
<evidence type="ECO:0000313" key="1">
    <source>
        <dbReference type="EMBL" id="MBF4768648.1"/>
    </source>
</evidence>
<evidence type="ECO:0008006" key="3">
    <source>
        <dbReference type="Google" id="ProtNLM"/>
    </source>
</evidence>
<reference evidence="1" key="1">
    <citation type="submission" date="2020-11" db="EMBL/GenBank/DDBJ databases">
        <title>Nocardioides cynanchi sp. nov., isolated from soil of rhizosphere of Cynanchum wilfordii.</title>
        <authorList>
            <person name="Lee J.-S."/>
            <person name="Suh M.K."/>
            <person name="Kim J.-S."/>
        </authorList>
    </citation>
    <scope>NUCLEOTIDE SEQUENCE</scope>
    <source>
        <strain evidence="1">KCTC 19276</strain>
    </source>
</reference>
<dbReference type="RefSeq" id="WP_194696798.1">
    <property type="nucleotide sequence ID" value="NZ_JADKPO010000015.1"/>
</dbReference>
<proteinExistence type="predicted"/>
<organism evidence="1 2">
    <name type="scientific">Nocardioides agariphilus</name>
    <dbReference type="NCBI Taxonomy" id="433664"/>
    <lineage>
        <taxon>Bacteria</taxon>
        <taxon>Bacillati</taxon>
        <taxon>Actinomycetota</taxon>
        <taxon>Actinomycetes</taxon>
        <taxon>Propionibacteriales</taxon>
        <taxon>Nocardioidaceae</taxon>
        <taxon>Nocardioides</taxon>
    </lineage>
</organism>
<sequence>MDGTETGTAGGYSILQADDLGAAAELVRNHPFVGRGGSLQVSEA</sequence>